<name>A0A3C1KLU5_9GAMM</name>
<gene>
    <name evidence="2" type="ORF">DCP75_06895</name>
</gene>
<evidence type="ECO:0000313" key="3">
    <source>
        <dbReference type="Proteomes" id="UP000259273"/>
    </source>
</evidence>
<dbReference type="AlphaFoldDB" id="A0A3C1KLU5"/>
<dbReference type="EMBL" id="DMND01000097">
    <property type="protein sequence ID" value="HAN27433.1"/>
    <property type="molecule type" value="Genomic_DNA"/>
</dbReference>
<protein>
    <submittedName>
        <fullName evidence="2">DUF533 domain-containing protein</fullName>
    </submittedName>
</protein>
<dbReference type="Pfam" id="PF04391">
    <property type="entry name" value="DUF533"/>
    <property type="match status" value="1"/>
</dbReference>
<proteinExistence type="predicted"/>
<reference evidence="2 3" key="1">
    <citation type="journal article" date="2018" name="Nat. Biotechnol.">
        <title>A standardized bacterial taxonomy based on genome phylogeny substantially revises the tree of life.</title>
        <authorList>
            <person name="Parks D.H."/>
            <person name="Chuvochina M."/>
            <person name="Waite D.W."/>
            <person name="Rinke C."/>
            <person name="Skarshewski A."/>
            <person name="Chaumeil P.A."/>
            <person name="Hugenholtz P."/>
        </authorList>
    </citation>
    <scope>NUCLEOTIDE SEQUENCE [LARGE SCALE GENOMIC DNA]</scope>
    <source>
        <strain evidence="2">UBA9158</strain>
    </source>
</reference>
<feature type="region of interest" description="Disordered" evidence="1">
    <location>
        <begin position="92"/>
        <end position="116"/>
    </location>
</feature>
<dbReference type="Gene3D" id="1.10.3680.10">
    <property type="entry name" value="TerB-like"/>
    <property type="match status" value="1"/>
</dbReference>
<comment type="caution">
    <text evidence="2">The sequence shown here is derived from an EMBL/GenBank/DDBJ whole genome shotgun (WGS) entry which is preliminary data.</text>
</comment>
<accession>A0A3C1KLU5</accession>
<dbReference type="Proteomes" id="UP000259273">
    <property type="component" value="Unassembled WGS sequence"/>
</dbReference>
<dbReference type="InterPro" id="IPR029024">
    <property type="entry name" value="TerB-like"/>
</dbReference>
<evidence type="ECO:0000256" key="1">
    <source>
        <dbReference type="SAM" id="MobiDB-lite"/>
    </source>
</evidence>
<dbReference type="SUPFAM" id="SSF158682">
    <property type="entry name" value="TerB-like"/>
    <property type="match status" value="1"/>
</dbReference>
<sequence length="246" mass="25199">MDVSNLLNQLLGAAGGQQTNGMGAGQEAGAPGGGGVSGFLSGRGGAALAGGAMGLLLGSKKGRKMGGKALKYGGVAALGMMAYKAYGNWQANGSQGAAQSPAHTPARTPAQTPALPQTVDRVTGPALEQHSTAVLKAIIAAAKSDGHVDDRERQLIEEGLRGMTSDPQLIQWVDRELQKPLDPVEVAAAASNVEIASEMYLASVLVIDDQSFMERSYLDALGRELQLPPELLAELNTQAAAAQANA</sequence>
<organism evidence="2 3">
    <name type="scientific">Haliea salexigens</name>
    <dbReference type="NCBI Taxonomy" id="287487"/>
    <lineage>
        <taxon>Bacteria</taxon>
        <taxon>Pseudomonadati</taxon>
        <taxon>Pseudomonadota</taxon>
        <taxon>Gammaproteobacteria</taxon>
        <taxon>Cellvibrionales</taxon>
        <taxon>Halieaceae</taxon>
        <taxon>Haliea</taxon>
    </lineage>
</organism>
<dbReference type="STRING" id="1121937.GCA_000423125_01359"/>
<evidence type="ECO:0000313" key="2">
    <source>
        <dbReference type="EMBL" id="HAN27433.1"/>
    </source>
</evidence>
<feature type="compositionally biased region" description="Polar residues" evidence="1">
    <location>
        <begin position="92"/>
        <end position="102"/>
    </location>
</feature>
<dbReference type="CDD" id="cd07178">
    <property type="entry name" value="terB_like_YebE"/>
    <property type="match status" value="1"/>
</dbReference>
<dbReference type="InterPro" id="IPR007486">
    <property type="entry name" value="YebE"/>
</dbReference>